<organism evidence="2 3">
    <name type="scientific">Corynebacterium kroppenstedtii (strain DSM 44385 / JCM 11950 / CIP 105744 / CCUG 35717)</name>
    <dbReference type="NCBI Taxonomy" id="645127"/>
    <lineage>
        <taxon>Bacteria</taxon>
        <taxon>Bacillati</taxon>
        <taxon>Actinomycetota</taxon>
        <taxon>Actinomycetes</taxon>
        <taxon>Mycobacteriales</taxon>
        <taxon>Corynebacteriaceae</taxon>
        <taxon>Corynebacterium</taxon>
    </lineage>
</organism>
<reference evidence="2 3" key="1">
    <citation type="journal article" date="2008" name="J. Biotechnol.">
        <title>Ultrafast pyrosequencing of Corynebacterium kroppenstedtii DSM44385 revealed insights into the physiology of a lipophilic corynebacterium that lacks mycolic acids.</title>
        <authorList>
            <person name="Tauch A."/>
            <person name="Schneider J."/>
            <person name="Szczepanowski R."/>
            <person name="Tilker A."/>
            <person name="Viehoever P."/>
            <person name="Gartemann K.-H."/>
            <person name="Arnold W."/>
            <person name="Blom J."/>
            <person name="Brinkrolf K."/>
            <person name="Brune I."/>
            <person name="Goetker S."/>
            <person name="Weisshaar B."/>
            <person name="Goesmann A."/>
            <person name="Droege M."/>
            <person name="Puehler A."/>
        </authorList>
    </citation>
    <scope>NUCLEOTIDE SEQUENCE [LARGE SCALE GENOMIC DNA]</scope>
    <source>
        <strain evidence="3">DSM 44385 / JCM 11950 / CIP 105744 / CCUG 35717</strain>
    </source>
</reference>
<name>C4LGF3_CORK4</name>
<keyword evidence="3" id="KW-1185">Reference proteome</keyword>
<evidence type="ECO:0000313" key="2">
    <source>
        <dbReference type="EMBL" id="ACR18772.1"/>
    </source>
</evidence>
<keyword evidence="1" id="KW-0812">Transmembrane</keyword>
<dbReference type="eggNOG" id="ENOG5031TJT">
    <property type="taxonomic scope" value="Bacteria"/>
</dbReference>
<feature type="transmembrane region" description="Helical" evidence="1">
    <location>
        <begin position="177"/>
        <end position="201"/>
    </location>
</feature>
<evidence type="ECO:0000256" key="1">
    <source>
        <dbReference type="SAM" id="Phobius"/>
    </source>
</evidence>
<feature type="transmembrane region" description="Helical" evidence="1">
    <location>
        <begin position="103"/>
        <end position="130"/>
    </location>
</feature>
<dbReference type="OrthoDB" id="9927867at2"/>
<protein>
    <submittedName>
        <fullName evidence="2">Putative membrane protein</fullName>
    </submittedName>
</protein>
<dbReference type="RefSeq" id="WP_012732659.1">
    <property type="nucleotide sequence ID" value="NC_012704.1"/>
</dbReference>
<dbReference type="KEGG" id="ckp:ckrop_2073"/>
<feature type="transmembrane region" description="Helical" evidence="1">
    <location>
        <begin position="28"/>
        <end position="49"/>
    </location>
</feature>
<dbReference type="HOGENOM" id="CLU_1088666_0_0_11"/>
<dbReference type="STRING" id="645127.ckrop_2073"/>
<dbReference type="Proteomes" id="UP000001473">
    <property type="component" value="Chromosome"/>
</dbReference>
<proteinExistence type="predicted"/>
<feature type="transmembrane region" description="Helical" evidence="1">
    <location>
        <begin position="235"/>
        <end position="251"/>
    </location>
</feature>
<accession>C4LGF3</accession>
<dbReference type="EMBL" id="CP001620">
    <property type="protein sequence ID" value="ACR18772.1"/>
    <property type="molecule type" value="Genomic_DNA"/>
</dbReference>
<keyword evidence="1" id="KW-0472">Membrane</keyword>
<keyword evidence="1" id="KW-1133">Transmembrane helix</keyword>
<feature type="transmembrane region" description="Helical" evidence="1">
    <location>
        <begin position="150"/>
        <end position="170"/>
    </location>
</feature>
<evidence type="ECO:0000313" key="3">
    <source>
        <dbReference type="Proteomes" id="UP000001473"/>
    </source>
</evidence>
<feature type="transmembrane region" description="Helical" evidence="1">
    <location>
        <begin position="61"/>
        <end position="82"/>
    </location>
</feature>
<dbReference type="AlphaFoldDB" id="C4LGF3"/>
<sequence>MGPSEPHSKTGFVVNGIKSELTTFIHTSLLKVSLVVMVIPTVGLAVGMSRRNNGAIGFSGGLANISVVTFFFIAFALSLYIAGSYTKGSVNYTLLSIPSRFNAYLASLVTCVIISLAFWLVFALIFVVLLLVLSALTSFSVTTDSVARELILGISWAVCMVAIGLVAGGISHLARNVTLSFTLIIIIMLILPMAGAILMAMGHNQGDLLLHHSFPFAVDKLTQANATSLEGLLEVGLWCVVAVACGAARLWRYEA</sequence>
<gene>
    <name evidence="2" type="ordered locus">ckrop_2073</name>
</gene>